<reference evidence="1 2" key="1">
    <citation type="submission" date="2007-01" db="EMBL/GenBank/DDBJ databases">
        <authorList>
            <person name="Haygood M."/>
            <person name="Podell S."/>
            <person name="Anderson C."/>
            <person name="Hopkinson B."/>
            <person name="Roe K."/>
            <person name="Barbeau K."/>
            <person name="Gaasterland T."/>
            <person name="Ferriera S."/>
            <person name="Johnson J."/>
            <person name="Kravitz S."/>
            <person name="Beeson K."/>
            <person name="Sutton G."/>
            <person name="Rogers Y.-H."/>
            <person name="Friedman R."/>
            <person name="Frazier M."/>
            <person name="Venter J.C."/>
        </authorList>
    </citation>
    <scope>NUCLEOTIDE SEQUENCE [LARGE SCALE GENOMIC DNA]</scope>
    <source>
        <strain evidence="1 2">ATCC 23134</strain>
    </source>
</reference>
<organism evidence="1 2">
    <name type="scientific">Microscilla marina ATCC 23134</name>
    <dbReference type="NCBI Taxonomy" id="313606"/>
    <lineage>
        <taxon>Bacteria</taxon>
        <taxon>Pseudomonadati</taxon>
        <taxon>Bacteroidota</taxon>
        <taxon>Cytophagia</taxon>
        <taxon>Cytophagales</taxon>
        <taxon>Microscillaceae</taxon>
        <taxon>Microscilla</taxon>
    </lineage>
</organism>
<dbReference type="OrthoDB" id="5684515at2"/>
<proteinExistence type="predicted"/>
<sequence length="113" mass="12527">MRYNLDNKRFVTTHNESGLSSAHTIFHYFQEGDTIRGSYKGGEVKTGLLVGKQTAPNQIMLRFQCITQAGILMSGQSEGTIGQNDAGLLTLEFSWRWLDGDQSGGISHYVEIV</sequence>
<comment type="caution">
    <text evidence="1">The sequence shown here is derived from an EMBL/GenBank/DDBJ whole genome shotgun (WGS) entry which is preliminary data.</text>
</comment>
<dbReference type="Proteomes" id="UP000004095">
    <property type="component" value="Unassembled WGS sequence"/>
</dbReference>
<dbReference type="RefSeq" id="WP_002694408.1">
    <property type="nucleotide sequence ID" value="NZ_AAWS01000005.1"/>
</dbReference>
<gene>
    <name evidence="1" type="ORF">M23134_01039</name>
</gene>
<protein>
    <recommendedName>
        <fullName evidence="3">N-acetylglutamate synthase</fullName>
    </recommendedName>
</protein>
<evidence type="ECO:0000313" key="1">
    <source>
        <dbReference type="EMBL" id="EAY30715.1"/>
    </source>
</evidence>
<accession>A1ZFE1</accession>
<name>A1ZFE1_MICM2</name>
<dbReference type="eggNOG" id="COG0590">
    <property type="taxonomic scope" value="Bacteria"/>
</dbReference>
<dbReference type="Pfam" id="PF26421">
    <property type="entry name" value="Avidin_like"/>
    <property type="match status" value="1"/>
</dbReference>
<evidence type="ECO:0000313" key="2">
    <source>
        <dbReference type="Proteomes" id="UP000004095"/>
    </source>
</evidence>
<dbReference type="InterPro" id="IPR058595">
    <property type="entry name" value="Avidin-like"/>
</dbReference>
<dbReference type="EMBL" id="AAWS01000005">
    <property type="protein sequence ID" value="EAY30715.1"/>
    <property type="molecule type" value="Genomic_DNA"/>
</dbReference>
<keyword evidence="2" id="KW-1185">Reference proteome</keyword>
<dbReference type="AlphaFoldDB" id="A1ZFE1"/>
<evidence type="ECO:0008006" key="3">
    <source>
        <dbReference type="Google" id="ProtNLM"/>
    </source>
</evidence>